<comment type="caution">
    <text evidence="1">The sequence shown here is derived from an EMBL/GenBank/DDBJ whole genome shotgun (WGS) entry which is preliminary data.</text>
</comment>
<dbReference type="EMBL" id="CAVLGL010000057">
    <property type="protein sequence ID" value="CAK1583313.1"/>
    <property type="molecule type" value="Genomic_DNA"/>
</dbReference>
<name>A0AAV1KJS4_9NEOP</name>
<evidence type="ECO:0000313" key="1">
    <source>
        <dbReference type="EMBL" id="CAK1583313.1"/>
    </source>
</evidence>
<accession>A0AAV1KJS4</accession>
<dbReference type="InterPro" id="IPR008042">
    <property type="entry name" value="Retrotrans_Pao"/>
</dbReference>
<sequence length="123" mass="14159">MKFLLKVTRKLCDITSNKVTSFIKSISKVYDPLGYLCLLSVRAKLLFLRTWSEKAADLDTRLTENITHEGIKLKCDFQNKITRYLGDKNHFVFHGFCDASEKAYASAIYAVTENHKDEFITTL</sequence>
<dbReference type="Proteomes" id="UP001314205">
    <property type="component" value="Unassembled WGS sequence"/>
</dbReference>
<gene>
    <name evidence="1" type="ORF">PARMNEM_LOCUS4725</name>
</gene>
<dbReference type="Pfam" id="PF05380">
    <property type="entry name" value="Peptidase_A17"/>
    <property type="match status" value="1"/>
</dbReference>
<keyword evidence="2" id="KW-1185">Reference proteome</keyword>
<dbReference type="AlphaFoldDB" id="A0AAV1KJS4"/>
<proteinExistence type="predicted"/>
<evidence type="ECO:0000313" key="2">
    <source>
        <dbReference type="Proteomes" id="UP001314205"/>
    </source>
</evidence>
<reference evidence="1 2" key="1">
    <citation type="submission" date="2023-11" db="EMBL/GenBank/DDBJ databases">
        <authorList>
            <person name="Hedman E."/>
            <person name="Englund M."/>
            <person name="Stromberg M."/>
            <person name="Nyberg Akerstrom W."/>
            <person name="Nylinder S."/>
            <person name="Jareborg N."/>
            <person name="Kallberg Y."/>
            <person name="Kronander E."/>
        </authorList>
    </citation>
    <scope>NUCLEOTIDE SEQUENCE [LARGE SCALE GENOMIC DNA]</scope>
</reference>
<protein>
    <submittedName>
        <fullName evidence="1">Uncharacterized protein</fullName>
    </submittedName>
</protein>
<organism evidence="1 2">
    <name type="scientific">Parnassius mnemosyne</name>
    <name type="common">clouded apollo</name>
    <dbReference type="NCBI Taxonomy" id="213953"/>
    <lineage>
        <taxon>Eukaryota</taxon>
        <taxon>Metazoa</taxon>
        <taxon>Ecdysozoa</taxon>
        <taxon>Arthropoda</taxon>
        <taxon>Hexapoda</taxon>
        <taxon>Insecta</taxon>
        <taxon>Pterygota</taxon>
        <taxon>Neoptera</taxon>
        <taxon>Endopterygota</taxon>
        <taxon>Lepidoptera</taxon>
        <taxon>Glossata</taxon>
        <taxon>Ditrysia</taxon>
        <taxon>Papilionoidea</taxon>
        <taxon>Papilionidae</taxon>
        <taxon>Parnassiinae</taxon>
        <taxon>Parnassini</taxon>
        <taxon>Parnassius</taxon>
        <taxon>Driopa</taxon>
    </lineage>
</organism>